<feature type="transmembrane region" description="Helical" evidence="6">
    <location>
        <begin position="175"/>
        <end position="196"/>
    </location>
</feature>
<protein>
    <submittedName>
        <fullName evidence="7">Membrane protein</fullName>
    </submittedName>
</protein>
<evidence type="ECO:0000256" key="1">
    <source>
        <dbReference type="ARBA" id="ARBA00004651"/>
    </source>
</evidence>
<keyword evidence="3 6" id="KW-0812">Transmembrane</keyword>
<evidence type="ECO:0000313" key="7">
    <source>
        <dbReference type="EMBL" id="GLK54972.1"/>
    </source>
</evidence>
<feature type="transmembrane region" description="Helical" evidence="6">
    <location>
        <begin position="41"/>
        <end position="61"/>
    </location>
</feature>
<accession>A0A9W6MR81</accession>
<reference evidence="7" key="1">
    <citation type="journal article" date="2014" name="Int. J. Syst. Evol. Microbiol.">
        <title>Complete genome sequence of Corynebacterium casei LMG S-19264T (=DSM 44701T), isolated from a smear-ripened cheese.</title>
        <authorList>
            <consortium name="US DOE Joint Genome Institute (JGI-PGF)"/>
            <person name="Walter F."/>
            <person name="Albersmeier A."/>
            <person name="Kalinowski J."/>
            <person name="Ruckert C."/>
        </authorList>
    </citation>
    <scope>NUCLEOTIDE SEQUENCE</scope>
    <source>
        <strain evidence="7">VKM B-1606</strain>
    </source>
</reference>
<dbReference type="AlphaFoldDB" id="A0A9W6MR81"/>
<dbReference type="Proteomes" id="UP001143400">
    <property type="component" value="Unassembled WGS sequence"/>
</dbReference>
<evidence type="ECO:0000256" key="2">
    <source>
        <dbReference type="ARBA" id="ARBA00022475"/>
    </source>
</evidence>
<name>A0A9W6MR81_9HYPH</name>
<dbReference type="GO" id="GO:0005886">
    <property type="term" value="C:plasma membrane"/>
    <property type="evidence" value="ECO:0007669"/>
    <property type="project" value="UniProtKB-SubCell"/>
</dbReference>
<dbReference type="EMBL" id="BSFF01000001">
    <property type="protein sequence ID" value="GLK54972.1"/>
    <property type="molecule type" value="Genomic_DNA"/>
</dbReference>
<sequence>MDAGVRPWLAAAMDISKPAARLAEKLKPRGDARKHTRLEDALAFCIAVLLIGFGLALLQAAGLATGGVAGIALILHFALGWPTGVLFLLVNLPFYALVYRTMGGEFTLKTLIVNAMLAGFGALAPHVFALQSKNGVFAALAGGVLLGMGVLALARHRASVGGTSALALYAQERGWMRAGHVQALTDFLVLAAAATVLDLEHLALSVLSALTLSLVLVLNHKPGRYAGF</sequence>
<organism evidence="7 8">
    <name type="scientific">Methylopila capsulata</name>
    <dbReference type="NCBI Taxonomy" id="61654"/>
    <lineage>
        <taxon>Bacteria</taxon>
        <taxon>Pseudomonadati</taxon>
        <taxon>Pseudomonadota</taxon>
        <taxon>Alphaproteobacteria</taxon>
        <taxon>Hyphomicrobiales</taxon>
        <taxon>Methylopilaceae</taxon>
        <taxon>Methylopila</taxon>
    </lineage>
</organism>
<dbReference type="InterPro" id="IPR051461">
    <property type="entry name" value="UPF0750_membrane"/>
</dbReference>
<reference evidence="7" key="2">
    <citation type="submission" date="2023-01" db="EMBL/GenBank/DDBJ databases">
        <authorList>
            <person name="Sun Q."/>
            <person name="Evtushenko L."/>
        </authorList>
    </citation>
    <scope>NUCLEOTIDE SEQUENCE</scope>
    <source>
        <strain evidence="7">VKM B-1606</strain>
    </source>
</reference>
<evidence type="ECO:0000313" key="8">
    <source>
        <dbReference type="Proteomes" id="UP001143400"/>
    </source>
</evidence>
<keyword evidence="4 6" id="KW-1133">Transmembrane helix</keyword>
<feature type="transmembrane region" description="Helical" evidence="6">
    <location>
        <begin position="135"/>
        <end position="154"/>
    </location>
</feature>
<evidence type="ECO:0000256" key="4">
    <source>
        <dbReference type="ARBA" id="ARBA00022989"/>
    </source>
</evidence>
<feature type="transmembrane region" description="Helical" evidence="6">
    <location>
        <begin position="111"/>
        <end position="129"/>
    </location>
</feature>
<gene>
    <name evidence="7" type="ORF">GCM10008170_09910</name>
</gene>
<evidence type="ECO:0000256" key="3">
    <source>
        <dbReference type="ARBA" id="ARBA00022692"/>
    </source>
</evidence>
<dbReference type="InterPro" id="IPR003740">
    <property type="entry name" value="YitT"/>
</dbReference>
<comment type="caution">
    <text evidence="7">The sequence shown here is derived from an EMBL/GenBank/DDBJ whole genome shotgun (WGS) entry which is preliminary data.</text>
</comment>
<dbReference type="Pfam" id="PF02588">
    <property type="entry name" value="YitT_membrane"/>
    <property type="match status" value="1"/>
</dbReference>
<keyword evidence="2" id="KW-1003">Cell membrane</keyword>
<keyword evidence="5 6" id="KW-0472">Membrane</keyword>
<dbReference type="PANTHER" id="PTHR33545">
    <property type="entry name" value="UPF0750 MEMBRANE PROTEIN YITT-RELATED"/>
    <property type="match status" value="1"/>
</dbReference>
<feature type="transmembrane region" description="Helical" evidence="6">
    <location>
        <begin position="73"/>
        <end position="99"/>
    </location>
</feature>
<dbReference type="PANTHER" id="PTHR33545:SF5">
    <property type="entry name" value="UPF0750 MEMBRANE PROTEIN YITT"/>
    <property type="match status" value="1"/>
</dbReference>
<evidence type="ECO:0000256" key="5">
    <source>
        <dbReference type="ARBA" id="ARBA00023136"/>
    </source>
</evidence>
<feature type="transmembrane region" description="Helical" evidence="6">
    <location>
        <begin position="202"/>
        <end position="219"/>
    </location>
</feature>
<comment type="subcellular location">
    <subcellularLocation>
        <location evidence="1">Cell membrane</location>
        <topology evidence="1">Multi-pass membrane protein</topology>
    </subcellularLocation>
</comment>
<proteinExistence type="predicted"/>
<evidence type="ECO:0000256" key="6">
    <source>
        <dbReference type="SAM" id="Phobius"/>
    </source>
</evidence>